<dbReference type="Gene3D" id="3.40.50.1100">
    <property type="match status" value="1"/>
</dbReference>
<dbReference type="PANTHER" id="PTHR43780:SF2">
    <property type="entry name" value="1-AMINOCYCLOPROPANE-1-CARBOXYLATE DEAMINASE-RELATED"/>
    <property type="match status" value="1"/>
</dbReference>
<evidence type="ECO:0008006" key="7">
    <source>
        <dbReference type="Google" id="ProtNLM"/>
    </source>
</evidence>
<organism evidence="5 6">
    <name type="scientific">Leptospira brenneri</name>
    <dbReference type="NCBI Taxonomy" id="2023182"/>
    <lineage>
        <taxon>Bacteria</taxon>
        <taxon>Pseudomonadati</taxon>
        <taxon>Spirochaetota</taxon>
        <taxon>Spirochaetia</taxon>
        <taxon>Leptospirales</taxon>
        <taxon>Leptospiraceae</taxon>
        <taxon>Leptospira</taxon>
    </lineage>
</organism>
<dbReference type="PANTHER" id="PTHR43780">
    <property type="entry name" value="1-AMINOCYCLOPROPANE-1-CARBOXYLATE DEAMINASE-RELATED"/>
    <property type="match status" value="1"/>
</dbReference>
<feature type="region of interest" description="Disordered" evidence="4">
    <location>
        <begin position="202"/>
        <end position="226"/>
    </location>
</feature>
<evidence type="ECO:0000313" key="5">
    <source>
        <dbReference type="EMBL" id="TGK91700.1"/>
    </source>
</evidence>
<dbReference type="GO" id="GO:0019148">
    <property type="term" value="F:D-cysteine desulfhydrase activity"/>
    <property type="evidence" value="ECO:0007669"/>
    <property type="project" value="TreeGrafter"/>
</dbReference>
<keyword evidence="6" id="KW-1185">Reference proteome</keyword>
<evidence type="ECO:0000256" key="2">
    <source>
        <dbReference type="ARBA" id="ARBA00008639"/>
    </source>
</evidence>
<evidence type="ECO:0000256" key="4">
    <source>
        <dbReference type="SAM" id="MobiDB-lite"/>
    </source>
</evidence>
<evidence type="ECO:0000256" key="1">
    <source>
        <dbReference type="ARBA" id="ARBA00001933"/>
    </source>
</evidence>
<accession>A0A5F1Z3U4</accession>
<reference evidence="5" key="1">
    <citation type="journal article" date="2019" name="PLoS Negl. Trop. Dis.">
        <title>Revisiting the worldwide diversity of Leptospira species in the environment.</title>
        <authorList>
            <person name="Vincent A.T."/>
            <person name="Schiettekatte O."/>
            <person name="Bourhy P."/>
            <person name="Veyrier F.J."/>
            <person name="Picardeau M."/>
        </authorList>
    </citation>
    <scope>NUCLEOTIDE SEQUENCE [LARGE SCALE GENOMIC DNA]</scope>
    <source>
        <strain evidence="5">201800277</strain>
    </source>
</reference>
<evidence type="ECO:0000313" key="6">
    <source>
        <dbReference type="Proteomes" id="UP000297891"/>
    </source>
</evidence>
<dbReference type="OrthoDB" id="346024at2"/>
<sequence length="425" mass="48530">MKSLSLGFTNQSKNFPDLPIQIDEVPLLALETFPTDSHTKTHLSPEIFLRRDSKGKFIPNLYLIRDDLLPFGFGTKWRKALGIIEYLKSNRIKQVLLWGAIHGNYLASFTYIFRCFEIEVETIAYTRDPKLKTYNEQLVRGHSHSIHCYANRKEAYAAWFEKKERYQGLALPEFGIHPGQILGLKEFWENLKKEMEICLKGKPTHKGQEESEPTEKGYGIDTTPPNIRQNPQGIDSILVMEIGSGATFLSALDVFQETSVLVLGVMVGEPKVEWIGKIESIQRQLGLKTIPIPSEQILEIPSQIPGNGQKTDLPIEPKKKSISFGKNHKTITEWIADFYRNTNILLEPVYSGITVYPLLREIYEMRDSAKNNPVENSQINSGKDLYAKQNQFLRRNISGELVPVFYLHQGGQIQHLDLILDKDSK</sequence>
<comment type="similarity">
    <text evidence="2">Belongs to the ACC deaminase/D-cysteine desulfhydrase family.</text>
</comment>
<keyword evidence="3" id="KW-0663">Pyridoxal phosphate</keyword>
<evidence type="ECO:0000256" key="3">
    <source>
        <dbReference type="ARBA" id="ARBA00022898"/>
    </source>
</evidence>
<feature type="compositionally biased region" description="Basic and acidic residues" evidence="4">
    <location>
        <begin position="206"/>
        <end position="215"/>
    </location>
</feature>
<name>A0A5F1Z3U4_9LEPT</name>
<dbReference type="AlphaFoldDB" id="A0A5F1Z3U4"/>
<gene>
    <name evidence="5" type="ORF">EHQ30_16000</name>
</gene>
<proteinExistence type="inferred from homology"/>
<dbReference type="EMBL" id="RQFP01000014">
    <property type="protein sequence ID" value="TGK91700.1"/>
    <property type="molecule type" value="Genomic_DNA"/>
</dbReference>
<protein>
    <recommendedName>
        <fullName evidence="7">1-aminocyclopropane-1-carboxylate deaminase</fullName>
    </recommendedName>
</protein>
<comment type="caution">
    <text evidence="5">The sequence shown here is derived from an EMBL/GenBank/DDBJ whole genome shotgun (WGS) entry which is preliminary data.</text>
</comment>
<dbReference type="InterPro" id="IPR027278">
    <property type="entry name" value="ACCD_DCysDesulf"/>
</dbReference>
<dbReference type="InterPro" id="IPR036052">
    <property type="entry name" value="TrpB-like_PALP_sf"/>
</dbReference>
<comment type="cofactor">
    <cofactor evidence="1">
        <name>pyridoxal 5'-phosphate</name>
        <dbReference type="ChEBI" id="CHEBI:597326"/>
    </cofactor>
</comment>
<dbReference type="SUPFAM" id="SSF53686">
    <property type="entry name" value="Tryptophan synthase beta subunit-like PLP-dependent enzymes"/>
    <property type="match status" value="1"/>
</dbReference>
<dbReference type="Proteomes" id="UP000297891">
    <property type="component" value="Unassembled WGS sequence"/>
</dbReference>
<dbReference type="RefSeq" id="WP_135677208.1">
    <property type="nucleotide sequence ID" value="NZ_RQFP01000014.1"/>
</dbReference>